<evidence type="ECO:0000313" key="2">
    <source>
        <dbReference type="Proteomes" id="UP000030669"/>
    </source>
</evidence>
<reference evidence="1 2" key="1">
    <citation type="journal article" date="2012" name="Science">
        <title>The Paleozoic origin of enzymatic lignin decomposition reconstructed from 31 fungal genomes.</title>
        <authorList>
            <person name="Floudas D."/>
            <person name="Binder M."/>
            <person name="Riley R."/>
            <person name="Barry K."/>
            <person name="Blanchette R.A."/>
            <person name="Henrissat B."/>
            <person name="Martinez A.T."/>
            <person name="Otillar R."/>
            <person name="Spatafora J.W."/>
            <person name="Yadav J.S."/>
            <person name="Aerts A."/>
            <person name="Benoit I."/>
            <person name="Boyd A."/>
            <person name="Carlson A."/>
            <person name="Copeland A."/>
            <person name="Coutinho P.M."/>
            <person name="de Vries R.P."/>
            <person name="Ferreira P."/>
            <person name="Findley K."/>
            <person name="Foster B."/>
            <person name="Gaskell J."/>
            <person name="Glotzer D."/>
            <person name="Gorecki P."/>
            <person name="Heitman J."/>
            <person name="Hesse C."/>
            <person name="Hori C."/>
            <person name="Igarashi K."/>
            <person name="Jurgens J.A."/>
            <person name="Kallen N."/>
            <person name="Kersten P."/>
            <person name="Kohler A."/>
            <person name="Kuees U."/>
            <person name="Kumar T.K.A."/>
            <person name="Kuo A."/>
            <person name="LaButti K."/>
            <person name="Larrondo L.F."/>
            <person name="Lindquist E."/>
            <person name="Ling A."/>
            <person name="Lombard V."/>
            <person name="Lucas S."/>
            <person name="Lundell T."/>
            <person name="Martin R."/>
            <person name="McLaughlin D.J."/>
            <person name="Morgenstern I."/>
            <person name="Morin E."/>
            <person name="Murat C."/>
            <person name="Nagy L.G."/>
            <person name="Nolan M."/>
            <person name="Ohm R.A."/>
            <person name="Patyshakuliyeva A."/>
            <person name="Rokas A."/>
            <person name="Ruiz-Duenas F.J."/>
            <person name="Sabat G."/>
            <person name="Salamov A."/>
            <person name="Samejima M."/>
            <person name="Schmutz J."/>
            <person name="Slot J.C."/>
            <person name="St John F."/>
            <person name="Stenlid J."/>
            <person name="Sun H."/>
            <person name="Sun S."/>
            <person name="Syed K."/>
            <person name="Tsang A."/>
            <person name="Wiebenga A."/>
            <person name="Young D."/>
            <person name="Pisabarro A."/>
            <person name="Eastwood D.C."/>
            <person name="Martin F."/>
            <person name="Cullen D."/>
            <person name="Grigoriev I.V."/>
            <person name="Hibbett D.S."/>
        </authorList>
    </citation>
    <scope>NUCLEOTIDE SEQUENCE [LARGE SCALE GENOMIC DNA]</scope>
    <source>
        <strain evidence="1 2">ATCC 11539</strain>
    </source>
</reference>
<dbReference type="GeneID" id="19309314"/>
<dbReference type="KEGG" id="gtr:GLOTRDRAFT_91341"/>
<accession>S7QKH2</accession>
<evidence type="ECO:0000313" key="1">
    <source>
        <dbReference type="EMBL" id="EPQ59887.1"/>
    </source>
</evidence>
<keyword evidence="2" id="KW-1185">Reference proteome</keyword>
<sequence length="252" mass="27757">MPMGAVEHDWEEGGVMAWKTSDFKKTRIGRLILYKQERWNAGTRTVCLAPLPDGRCGTLGVCALHRRRVQTGLISAPVNSLAPSSPMFPVVLLSSIQVRSNVGSVCSGPMYTSRDGSFVWLFLAGVAGLFDSLYDSLARSTVTPIGPIDPLCLIFPIVEISQAHTWTPGMGKRTGLTGHSRRICAAMLITGIPAARLSSLRRWIRNAGHRASGDSNTGRGFGVTDWKMHTPTLGLTKIRRLRERKYWYETDD</sequence>
<dbReference type="EMBL" id="KB469297">
    <property type="protein sequence ID" value="EPQ59887.1"/>
    <property type="molecule type" value="Genomic_DNA"/>
</dbReference>
<dbReference type="HOGENOM" id="CLU_1102875_0_0_1"/>
<organism evidence="1 2">
    <name type="scientific">Gloeophyllum trabeum (strain ATCC 11539 / FP-39264 / Madison 617)</name>
    <name type="common">Brown rot fungus</name>
    <dbReference type="NCBI Taxonomy" id="670483"/>
    <lineage>
        <taxon>Eukaryota</taxon>
        <taxon>Fungi</taxon>
        <taxon>Dikarya</taxon>
        <taxon>Basidiomycota</taxon>
        <taxon>Agaricomycotina</taxon>
        <taxon>Agaricomycetes</taxon>
        <taxon>Gloeophyllales</taxon>
        <taxon>Gloeophyllaceae</taxon>
        <taxon>Gloeophyllum</taxon>
    </lineage>
</organism>
<name>S7QKH2_GLOTA</name>
<dbReference type="AlphaFoldDB" id="S7QKH2"/>
<dbReference type="Proteomes" id="UP000030669">
    <property type="component" value="Unassembled WGS sequence"/>
</dbReference>
<proteinExistence type="predicted"/>
<protein>
    <submittedName>
        <fullName evidence="1">Uncharacterized protein</fullName>
    </submittedName>
</protein>
<dbReference type="RefSeq" id="XP_007862753.1">
    <property type="nucleotide sequence ID" value="XM_007864562.1"/>
</dbReference>
<gene>
    <name evidence="1" type="ORF">GLOTRDRAFT_91341</name>
</gene>